<name>A7VQC4_9FIRM</name>
<evidence type="ECO:0000313" key="3">
    <source>
        <dbReference type="Proteomes" id="UP000003490"/>
    </source>
</evidence>
<dbReference type="AlphaFoldDB" id="A7VQC4"/>
<evidence type="ECO:0000256" key="1">
    <source>
        <dbReference type="SAM" id="MobiDB-lite"/>
    </source>
</evidence>
<dbReference type="Proteomes" id="UP000003490">
    <property type="component" value="Unassembled WGS sequence"/>
</dbReference>
<feature type="region of interest" description="Disordered" evidence="1">
    <location>
        <begin position="1"/>
        <end position="23"/>
    </location>
</feature>
<comment type="caution">
    <text evidence="2">The sequence shown here is derived from an EMBL/GenBank/DDBJ whole genome shotgun (WGS) entry which is preliminary data.</text>
</comment>
<gene>
    <name evidence="2" type="ORF">CLOLEP_00752</name>
</gene>
<proteinExistence type="predicted"/>
<reference evidence="2 3" key="1">
    <citation type="submission" date="2007-08" db="EMBL/GenBank/DDBJ databases">
        <title>Draft genome sequence of Clostridium leptum (DSM 753).</title>
        <authorList>
            <person name="Sudarsanam P."/>
            <person name="Ley R."/>
            <person name="Guruge J."/>
            <person name="Turnbaugh P.J."/>
            <person name="Mahowald M."/>
            <person name="Liep D."/>
            <person name="Gordon J."/>
        </authorList>
    </citation>
    <scope>NUCLEOTIDE SEQUENCE [LARGE SCALE GENOMIC DNA]</scope>
    <source>
        <strain evidence="2 3">DSM 753</strain>
    </source>
</reference>
<protein>
    <submittedName>
        <fullName evidence="2">Uncharacterized protein</fullName>
    </submittedName>
</protein>
<organism evidence="2 3">
    <name type="scientific">[Clostridium] leptum DSM 753</name>
    <dbReference type="NCBI Taxonomy" id="428125"/>
    <lineage>
        <taxon>Bacteria</taxon>
        <taxon>Bacillati</taxon>
        <taxon>Bacillota</taxon>
        <taxon>Clostridia</taxon>
        <taxon>Eubacteriales</taxon>
        <taxon>Oscillospiraceae</taxon>
        <taxon>Oscillospiraceae incertae sedis</taxon>
    </lineage>
</organism>
<reference evidence="2 3" key="2">
    <citation type="submission" date="2007-08" db="EMBL/GenBank/DDBJ databases">
        <authorList>
            <person name="Fulton L."/>
            <person name="Clifton S."/>
            <person name="Fulton B."/>
            <person name="Xu J."/>
            <person name="Minx P."/>
            <person name="Pepin K.H."/>
            <person name="Johnson M."/>
            <person name="Thiruvilangam P."/>
            <person name="Bhonagiri V."/>
            <person name="Nash W.E."/>
            <person name="Wang C."/>
            <person name="Mardis E.R."/>
            <person name="Wilson R.K."/>
        </authorList>
    </citation>
    <scope>NUCLEOTIDE SEQUENCE [LARGE SCALE GENOMIC DNA]</scope>
    <source>
        <strain evidence="2 3">DSM 753</strain>
    </source>
</reference>
<accession>A7VQC4</accession>
<sequence length="51" mass="6148">MISNKKVPLRSAREQKERRRKKDWAKRNLVIGGYMWYNNLTLPMTAKLPME</sequence>
<dbReference type="HOGENOM" id="CLU_3097380_0_0_9"/>
<dbReference type="EMBL" id="ABCB02000014">
    <property type="protein sequence ID" value="EDO62629.1"/>
    <property type="molecule type" value="Genomic_DNA"/>
</dbReference>
<evidence type="ECO:0000313" key="2">
    <source>
        <dbReference type="EMBL" id="EDO62629.1"/>
    </source>
</evidence>